<reference evidence="1 2" key="1">
    <citation type="journal article" date="2020" name="IScience">
        <title>Genome Sequencing of the Endangered Kingdonia uniflora (Circaeasteraceae, Ranunculales) Reveals Potential Mechanisms of Evolutionary Specialization.</title>
        <authorList>
            <person name="Sun Y."/>
            <person name="Deng T."/>
            <person name="Zhang A."/>
            <person name="Moore M.J."/>
            <person name="Landis J.B."/>
            <person name="Lin N."/>
            <person name="Zhang H."/>
            <person name="Zhang X."/>
            <person name="Huang J."/>
            <person name="Zhang X."/>
            <person name="Sun H."/>
            <person name="Wang H."/>
        </authorList>
    </citation>
    <scope>NUCLEOTIDE SEQUENCE [LARGE SCALE GENOMIC DNA]</scope>
    <source>
        <strain evidence="1">TB1705</strain>
        <tissue evidence="1">Leaf</tissue>
    </source>
</reference>
<protein>
    <submittedName>
        <fullName evidence="1">Uncharacterized protein</fullName>
    </submittedName>
</protein>
<keyword evidence="2" id="KW-1185">Reference proteome</keyword>
<evidence type="ECO:0000313" key="2">
    <source>
        <dbReference type="Proteomes" id="UP000541444"/>
    </source>
</evidence>
<organism evidence="1 2">
    <name type="scientific">Kingdonia uniflora</name>
    <dbReference type="NCBI Taxonomy" id="39325"/>
    <lineage>
        <taxon>Eukaryota</taxon>
        <taxon>Viridiplantae</taxon>
        <taxon>Streptophyta</taxon>
        <taxon>Embryophyta</taxon>
        <taxon>Tracheophyta</taxon>
        <taxon>Spermatophyta</taxon>
        <taxon>Magnoliopsida</taxon>
        <taxon>Ranunculales</taxon>
        <taxon>Circaeasteraceae</taxon>
        <taxon>Kingdonia</taxon>
    </lineage>
</organism>
<dbReference type="Proteomes" id="UP000541444">
    <property type="component" value="Unassembled WGS sequence"/>
</dbReference>
<dbReference type="PANTHER" id="PTHR37766">
    <property type="entry name" value="OS01G0897100 PROTEIN"/>
    <property type="match status" value="1"/>
</dbReference>
<evidence type="ECO:0000313" key="1">
    <source>
        <dbReference type="EMBL" id="KAF6164655.1"/>
    </source>
</evidence>
<dbReference type="AlphaFoldDB" id="A0A7J7NBX2"/>
<dbReference type="PANTHER" id="PTHR37766:SF1">
    <property type="entry name" value="OS01G0897100 PROTEIN"/>
    <property type="match status" value="1"/>
</dbReference>
<dbReference type="EMBL" id="JACGCM010000923">
    <property type="protein sequence ID" value="KAF6164655.1"/>
    <property type="molecule type" value="Genomic_DNA"/>
</dbReference>
<sequence>MVQLLLSEPSWNDDEDFIALKERISCLKRLEPIICSLITSEGRSEARLWFCKTVACLSSISPQAQRDSFLELLRSKPRNLVLCAQILRMIFEKRPHKVGPIIAKKPYILEKFFKGKSPL</sequence>
<name>A0A7J7NBX2_9MAGN</name>
<comment type="caution">
    <text evidence="1">The sequence shown here is derived from an EMBL/GenBank/DDBJ whole genome shotgun (WGS) entry which is preliminary data.</text>
</comment>
<gene>
    <name evidence="1" type="ORF">GIB67_032883</name>
</gene>
<accession>A0A7J7NBX2</accession>
<dbReference type="OrthoDB" id="1927237at2759"/>
<proteinExistence type="predicted"/>